<dbReference type="OrthoDB" id="9787346at2"/>
<comment type="subcellular location">
    <subcellularLocation>
        <location evidence="1">Membrane</location>
        <topology evidence="1">Multi-pass membrane protein</topology>
    </subcellularLocation>
</comment>
<gene>
    <name evidence="6" type="ORF">SAMN02745118_01238</name>
</gene>
<organism evidence="6 7">
    <name type="scientific">Selenihalanaerobacter shriftii</name>
    <dbReference type="NCBI Taxonomy" id="142842"/>
    <lineage>
        <taxon>Bacteria</taxon>
        <taxon>Bacillati</taxon>
        <taxon>Bacillota</taxon>
        <taxon>Clostridia</taxon>
        <taxon>Halanaerobiales</taxon>
        <taxon>Halobacteroidaceae</taxon>
        <taxon>Selenihalanaerobacter</taxon>
    </lineage>
</organism>
<feature type="transmembrane region" description="Helical" evidence="5">
    <location>
        <begin position="227"/>
        <end position="245"/>
    </location>
</feature>
<protein>
    <submittedName>
        <fullName evidence="6">Zinc transporter, ZIP family</fullName>
    </submittedName>
</protein>
<dbReference type="GO" id="GO:0005385">
    <property type="term" value="F:zinc ion transmembrane transporter activity"/>
    <property type="evidence" value="ECO:0007669"/>
    <property type="project" value="TreeGrafter"/>
</dbReference>
<feature type="transmembrane region" description="Helical" evidence="5">
    <location>
        <begin position="137"/>
        <end position="158"/>
    </location>
</feature>
<reference evidence="7" key="1">
    <citation type="submission" date="2017-02" db="EMBL/GenBank/DDBJ databases">
        <authorList>
            <person name="Varghese N."/>
            <person name="Submissions S."/>
        </authorList>
    </citation>
    <scope>NUCLEOTIDE SEQUENCE [LARGE SCALE GENOMIC DNA]</scope>
    <source>
        <strain evidence="7">ATCC BAA-73</strain>
    </source>
</reference>
<evidence type="ECO:0000313" key="6">
    <source>
        <dbReference type="EMBL" id="SJZ57885.1"/>
    </source>
</evidence>
<sequence length="246" mass="26722">MERLLIMSFIAGLAIGLGGLLVFIIENLSKKLLATILGFSAGIMLFITLFKMLPSSIAKGEILYTIIGLIIGFSLTFVLDRITPHHCFHRLHHQDEDGTVKDNQLIKMGLFIGLGVALHNLVEGLTVGAGHFTEDNLGIFIALALAFHNIPIGIAIATPLKLGNLNNLKIILITILVGLFTPLGAVISLFLYQLSDIFFSLSLALAGGIMLNIIGRELIPESYEYHKGFASLGLILGMVFIQLLHH</sequence>
<dbReference type="PANTHER" id="PTHR11040:SF205">
    <property type="entry name" value="ZINC TRANSPORTER ZUPT"/>
    <property type="match status" value="1"/>
</dbReference>
<keyword evidence="4 5" id="KW-0472">Membrane</keyword>
<feature type="transmembrane region" description="Helical" evidence="5">
    <location>
        <begin position="170"/>
        <end position="191"/>
    </location>
</feature>
<evidence type="ECO:0000256" key="3">
    <source>
        <dbReference type="ARBA" id="ARBA00022989"/>
    </source>
</evidence>
<dbReference type="RefSeq" id="WP_078809724.1">
    <property type="nucleotide sequence ID" value="NZ_FUWM01000009.1"/>
</dbReference>
<dbReference type="PANTHER" id="PTHR11040">
    <property type="entry name" value="ZINC/IRON TRANSPORTER"/>
    <property type="match status" value="1"/>
</dbReference>
<dbReference type="InterPro" id="IPR003689">
    <property type="entry name" value="ZIP"/>
</dbReference>
<dbReference type="Pfam" id="PF02535">
    <property type="entry name" value="Zip"/>
    <property type="match status" value="1"/>
</dbReference>
<proteinExistence type="predicted"/>
<evidence type="ECO:0000256" key="2">
    <source>
        <dbReference type="ARBA" id="ARBA00022692"/>
    </source>
</evidence>
<keyword evidence="2 5" id="KW-0812">Transmembrane</keyword>
<feature type="transmembrane region" description="Helical" evidence="5">
    <location>
        <begin position="197"/>
        <end position="215"/>
    </location>
</feature>
<name>A0A1T4LT81_9FIRM</name>
<accession>A0A1T4LT81</accession>
<dbReference type="AlphaFoldDB" id="A0A1T4LT81"/>
<evidence type="ECO:0000313" key="7">
    <source>
        <dbReference type="Proteomes" id="UP000190625"/>
    </source>
</evidence>
<evidence type="ECO:0000256" key="4">
    <source>
        <dbReference type="ARBA" id="ARBA00023136"/>
    </source>
</evidence>
<feature type="transmembrane region" description="Helical" evidence="5">
    <location>
        <begin position="6"/>
        <end position="25"/>
    </location>
</feature>
<feature type="transmembrane region" description="Helical" evidence="5">
    <location>
        <begin position="32"/>
        <end position="50"/>
    </location>
</feature>
<keyword evidence="3 5" id="KW-1133">Transmembrane helix</keyword>
<feature type="transmembrane region" description="Helical" evidence="5">
    <location>
        <begin position="104"/>
        <end position="122"/>
    </location>
</feature>
<evidence type="ECO:0000256" key="1">
    <source>
        <dbReference type="ARBA" id="ARBA00004141"/>
    </source>
</evidence>
<dbReference type="STRING" id="142842.SAMN02745118_01238"/>
<keyword evidence="7" id="KW-1185">Reference proteome</keyword>
<feature type="transmembrane region" description="Helical" evidence="5">
    <location>
        <begin position="62"/>
        <end position="83"/>
    </location>
</feature>
<dbReference type="EMBL" id="FUWM01000009">
    <property type="protein sequence ID" value="SJZ57885.1"/>
    <property type="molecule type" value="Genomic_DNA"/>
</dbReference>
<dbReference type="Proteomes" id="UP000190625">
    <property type="component" value="Unassembled WGS sequence"/>
</dbReference>
<evidence type="ECO:0000256" key="5">
    <source>
        <dbReference type="SAM" id="Phobius"/>
    </source>
</evidence>
<dbReference type="GO" id="GO:0016020">
    <property type="term" value="C:membrane"/>
    <property type="evidence" value="ECO:0007669"/>
    <property type="project" value="UniProtKB-SubCell"/>
</dbReference>